<feature type="chain" id="PRO_5002002457" evidence="1">
    <location>
        <begin position="19"/>
        <end position="523"/>
    </location>
</feature>
<proteinExistence type="predicted"/>
<protein>
    <submittedName>
        <fullName evidence="2">Uncharacterized protein</fullName>
    </submittedName>
</protein>
<dbReference type="Proteomes" id="UP000030129">
    <property type="component" value="Unassembled WGS sequence"/>
</dbReference>
<evidence type="ECO:0000313" key="2">
    <source>
        <dbReference type="EMBL" id="KGO83261.1"/>
    </source>
</evidence>
<accession>A0A0A2LVB8</accession>
<name>A0A0A2LVB8_9FLAO</name>
<reference evidence="2 3" key="1">
    <citation type="submission" date="2013-09" db="EMBL/GenBank/DDBJ databases">
        <authorList>
            <person name="Zeng Z."/>
            <person name="Chen C."/>
        </authorList>
    </citation>
    <scope>NUCLEOTIDE SEQUENCE [LARGE SCALE GENOMIC DNA]</scope>
    <source>
        <strain evidence="2 3">F44-8</strain>
    </source>
</reference>
<gene>
    <name evidence="2" type="ORF">Q763_04425</name>
</gene>
<evidence type="ECO:0000313" key="3">
    <source>
        <dbReference type="Proteomes" id="UP000030129"/>
    </source>
</evidence>
<dbReference type="STRING" id="1406840.Q763_04425"/>
<dbReference type="AlphaFoldDB" id="A0A0A2LVB8"/>
<keyword evidence="1" id="KW-0732">Signal</keyword>
<organism evidence="2 3">
    <name type="scientific">Flavobacterium beibuense F44-8</name>
    <dbReference type="NCBI Taxonomy" id="1406840"/>
    <lineage>
        <taxon>Bacteria</taxon>
        <taxon>Pseudomonadati</taxon>
        <taxon>Bacteroidota</taxon>
        <taxon>Flavobacteriia</taxon>
        <taxon>Flavobacteriales</taxon>
        <taxon>Flavobacteriaceae</taxon>
        <taxon>Flavobacterium</taxon>
    </lineage>
</organism>
<comment type="caution">
    <text evidence="2">The sequence shown here is derived from an EMBL/GenBank/DDBJ whole genome shotgun (WGS) entry which is preliminary data.</text>
</comment>
<keyword evidence="3" id="KW-1185">Reference proteome</keyword>
<dbReference type="RefSeq" id="WP_035131599.1">
    <property type="nucleotide sequence ID" value="NZ_JRLV01000004.1"/>
</dbReference>
<evidence type="ECO:0000256" key="1">
    <source>
        <dbReference type="SAM" id="SignalP"/>
    </source>
</evidence>
<sequence length="523" mass="59873">MKKILLGLSLLLSLCLNAQDINCAIETIDINNSKNFSYYAREVIEKPNGEKLFICDGYRKIVFYIVDEDNNLIKQEKYTIGEDNELISLYTFKNKIYIIYIHYDKKTSSIYASSSDIDTLNFTSKKIFTGKVGHFQELKDIDIDYTTPVRSSMVGNALVVSNDHSAFAFCLPPGDTKNDDTKSKLIIYSSETLDPILEHTFNDEDDKKFIYHYKAFTLKDDMKTAILLAKITIRPNNPFSTKTDGYDNRYSHYEIERLTSSGFEKKILTTGSSSPRTLTMIEENDNIKLFGFYSQTNKFRLKGVCFFNIDSNSFSVKSSNFSAISSQLNVDINDKHIYWPDLIKGVHTADNGDNLITFEIRSKVQSNMTDGQNRLIKPYFYTSYGNIYAARIDSEGNLIWLRGIQKSQSGHKGSTHLSFSTLFKDNELYVFLNTEEIKVAKNGRIKISADKAEDADFTVLKFDAKGNYTYKTLLDHNEVKSYIHPFVGATPNSENSIYFYSSKRKQHPSGKVDTYQEIYKIKP</sequence>
<dbReference type="EMBL" id="JRLV01000004">
    <property type="protein sequence ID" value="KGO83261.1"/>
    <property type="molecule type" value="Genomic_DNA"/>
</dbReference>
<feature type="signal peptide" evidence="1">
    <location>
        <begin position="1"/>
        <end position="18"/>
    </location>
</feature>